<gene>
    <name evidence="2" type="ORF">FVP33_04065</name>
</gene>
<dbReference type="RefSeq" id="WP_147782353.1">
    <property type="nucleotide sequence ID" value="NZ_VRMG01000004.1"/>
</dbReference>
<dbReference type="SUPFAM" id="SSF52821">
    <property type="entry name" value="Rhodanese/Cell cycle control phosphatase"/>
    <property type="match status" value="1"/>
</dbReference>
<dbReference type="EMBL" id="VRMG01000004">
    <property type="protein sequence ID" value="TXN32103.1"/>
    <property type="molecule type" value="Genomic_DNA"/>
</dbReference>
<accession>A0A5C8UTZ0</accession>
<name>A0A5C8UTZ0_9MICO</name>
<dbReference type="PROSITE" id="PS50206">
    <property type="entry name" value="RHODANESE_3"/>
    <property type="match status" value="1"/>
</dbReference>
<reference evidence="2 3" key="1">
    <citation type="submission" date="2019-08" db="EMBL/GenBank/DDBJ databases">
        <title>Bacterial whole genome sequence for Glaciihabitans sp. CHu50b-6-2.</title>
        <authorList>
            <person name="Jin L."/>
        </authorList>
    </citation>
    <scope>NUCLEOTIDE SEQUENCE [LARGE SCALE GENOMIC DNA]</scope>
    <source>
        <strain evidence="2 3">CHu50b-6-2</strain>
    </source>
</reference>
<dbReference type="InterPro" id="IPR001763">
    <property type="entry name" value="Rhodanese-like_dom"/>
</dbReference>
<proteinExistence type="predicted"/>
<dbReference type="PANTHER" id="PTHR43031">
    <property type="entry name" value="FAD-DEPENDENT OXIDOREDUCTASE"/>
    <property type="match status" value="1"/>
</dbReference>
<dbReference type="AlphaFoldDB" id="A0A5C8UTZ0"/>
<dbReference type="Proteomes" id="UP000321379">
    <property type="component" value="Unassembled WGS sequence"/>
</dbReference>
<dbReference type="Pfam" id="PF00581">
    <property type="entry name" value="Rhodanese"/>
    <property type="match status" value="1"/>
</dbReference>
<dbReference type="InterPro" id="IPR036873">
    <property type="entry name" value="Rhodanese-like_dom_sf"/>
</dbReference>
<evidence type="ECO:0000313" key="2">
    <source>
        <dbReference type="EMBL" id="TXN32103.1"/>
    </source>
</evidence>
<comment type="caution">
    <text evidence="2">The sequence shown here is derived from an EMBL/GenBank/DDBJ whole genome shotgun (WGS) entry which is preliminary data.</text>
</comment>
<dbReference type="PANTHER" id="PTHR43031:SF1">
    <property type="entry name" value="PYRIDINE NUCLEOTIDE-DISULPHIDE OXIDOREDUCTASE"/>
    <property type="match status" value="1"/>
</dbReference>
<dbReference type="SMART" id="SM00450">
    <property type="entry name" value="RHOD"/>
    <property type="match status" value="1"/>
</dbReference>
<dbReference type="InterPro" id="IPR050229">
    <property type="entry name" value="GlpE_sulfurtransferase"/>
</dbReference>
<protein>
    <submittedName>
        <fullName evidence="2">Rhodanese-like domain-containing protein</fullName>
    </submittedName>
</protein>
<keyword evidence="3" id="KW-1185">Reference proteome</keyword>
<evidence type="ECO:0000313" key="3">
    <source>
        <dbReference type="Proteomes" id="UP000321379"/>
    </source>
</evidence>
<sequence>MKQFSEVSAAEAIALTADGTMLLDVREQNEWDRGHSPVATLVPMSMLPEGLEGVPTDQRVLVVCHAGSRSVRVTNALLDAGYEAVNVVGGMVAWTDAGGEIVADGVDAPRVD</sequence>
<organism evidence="2 3">
    <name type="scientific">Lacisediminihabitans profunda</name>
    <dbReference type="NCBI Taxonomy" id="2594790"/>
    <lineage>
        <taxon>Bacteria</taxon>
        <taxon>Bacillati</taxon>
        <taxon>Actinomycetota</taxon>
        <taxon>Actinomycetes</taxon>
        <taxon>Micrococcales</taxon>
        <taxon>Microbacteriaceae</taxon>
        <taxon>Lacisediminihabitans</taxon>
    </lineage>
</organism>
<evidence type="ECO:0000259" key="1">
    <source>
        <dbReference type="PROSITE" id="PS50206"/>
    </source>
</evidence>
<feature type="domain" description="Rhodanese" evidence="1">
    <location>
        <begin position="16"/>
        <end position="103"/>
    </location>
</feature>
<dbReference type="CDD" id="cd00158">
    <property type="entry name" value="RHOD"/>
    <property type="match status" value="1"/>
</dbReference>
<dbReference type="Gene3D" id="3.40.250.10">
    <property type="entry name" value="Rhodanese-like domain"/>
    <property type="match status" value="1"/>
</dbReference>